<proteinExistence type="predicted"/>
<name>A0A167KG51_CALVF</name>
<dbReference type="SMART" id="SM00326">
    <property type="entry name" value="SH3"/>
    <property type="match status" value="1"/>
</dbReference>
<dbReference type="PROSITE" id="PS50002">
    <property type="entry name" value="SH3"/>
    <property type="match status" value="1"/>
</dbReference>
<gene>
    <name evidence="4" type="ORF">CALVIDRAFT_538736</name>
</gene>
<keyword evidence="1 2" id="KW-0728">SH3 domain</keyword>
<evidence type="ECO:0000259" key="3">
    <source>
        <dbReference type="PROSITE" id="PS50002"/>
    </source>
</evidence>
<accession>A0A167KG51</accession>
<dbReference type="FunFam" id="2.30.30.40:FF:000072">
    <property type="entry name" value="Unconventional Myosin IB"/>
    <property type="match status" value="1"/>
</dbReference>
<evidence type="ECO:0000313" key="4">
    <source>
        <dbReference type="EMBL" id="KZO94615.1"/>
    </source>
</evidence>
<dbReference type="GO" id="GO:0005085">
    <property type="term" value="F:guanyl-nucleotide exchange factor activity"/>
    <property type="evidence" value="ECO:0007669"/>
    <property type="project" value="TreeGrafter"/>
</dbReference>
<dbReference type="Gene3D" id="2.30.30.40">
    <property type="entry name" value="SH3 Domains"/>
    <property type="match status" value="1"/>
</dbReference>
<evidence type="ECO:0000313" key="5">
    <source>
        <dbReference type="Proteomes" id="UP000076738"/>
    </source>
</evidence>
<dbReference type="InterPro" id="IPR001452">
    <property type="entry name" value="SH3_domain"/>
</dbReference>
<evidence type="ECO:0000256" key="2">
    <source>
        <dbReference type="PROSITE-ProRule" id="PRU00192"/>
    </source>
</evidence>
<keyword evidence="5" id="KW-1185">Reference proteome</keyword>
<dbReference type="SUPFAM" id="SSF50044">
    <property type="entry name" value="SH3-domain"/>
    <property type="match status" value="1"/>
</dbReference>
<feature type="domain" description="SH3" evidence="3">
    <location>
        <begin position="14"/>
        <end position="73"/>
    </location>
</feature>
<dbReference type="PRINTS" id="PR00452">
    <property type="entry name" value="SH3DOMAIN"/>
</dbReference>
<dbReference type="PANTHER" id="PTHR46026:SF1">
    <property type="entry name" value="RHO-TYPE GUANINE NUCLEOTIDE EXCHANGE FACTOR, ISOFORM F"/>
    <property type="match status" value="1"/>
</dbReference>
<dbReference type="OrthoDB" id="10255964at2759"/>
<dbReference type="STRING" id="1330018.A0A167KG51"/>
<dbReference type="PRINTS" id="PR00499">
    <property type="entry name" value="P67PHOX"/>
</dbReference>
<protein>
    <submittedName>
        <fullName evidence="4">SH3-domain-containing protein</fullName>
    </submittedName>
</protein>
<dbReference type="Pfam" id="PF00018">
    <property type="entry name" value="SH3_1"/>
    <property type="match status" value="1"/>
</dbReference>
<dbReference type="InterPro" id="IPR036028">
    <property type="entry name" value="SH3-like_dom_sf"/>
</dbReference>
<sequence length="78" mass="8784">MTQDLIFPLPASAEQPTFVRALYDYSATDAACLAFRKGDVIELLERMESGWWDGLLNGERGWFPSNYVEVLPNGEEGQ</sequence>
<dbReference type="Proteomes" id="UP000076738">
    <property type="component" value="Unassembled WGS sequence"/>
</dbReference>
<reference evidence="4 5" key="1">
    <citation type="journal article" date="2016" name="Mol. Biol. Evol.">
        <title>Comparative Genomics of Early-Diverging Mushroom-Forming Fungi Provides Insights into the Origins of Lignocellulose Decay Capabilities.</title>
        <authorList>
            <person name="Nagy L.G."/>
            <person name="Riley R."/>
            <person name="Tritt A."/>
            <person name="Adam C."/>
            <person name="Daum C."/>
            <person name="Floudas D."/>
            <person name="Sun H."/>
            <person name="Yadav J.S."/>
            <person name="Pangilinan J."/>
            <person name="Larsson K.H."/>
            <person name="Matsuura K."/>
            <person name="Barry K."/>
            <person name="Labutti K."/>
            <person name="Kuo R."/>
            <person name="Ohm R.A."/>
            <person name="Bhattacharya S.S."/>
            <person name="Shirouzu T."/>
            <person name="Yoshinaga Y."/>
            <person name="Martin F.M."/>
            <person name="Grigoriev I.V."/>
            <person name="Hibbett D.S."/>
        </authorList>
    </citation>
    <scope>NUCLEOTIDE SEQUENCE [LARGE SCALE GENOMIC DNA]</scope>
    <source>
        <strain evidence="4 5">TUFC12733</strain>
    </source>
</reference>
<dbReference type="PANTHER" id="PTHR46026">
    <property type="entry name" value="RHO-TYPE GUANINE NUCLEOTIDE EXCHANGE FACTOR, ISOFORM F"/>
    <property type="match status" value="1"/>
</dbReference>
<dbReference type="GO" id="GO:0005737">
    <property type="term" value="C:cytoplasm"/>
    <property type="evidence" value="ECO:0007669"/>
    <property type="project" value="TreeGrafter"/>
</dbReference>
<evidence type="ECO:0000256" key="1">
    <source>
        <dbReference type="ARBA" id="ARBA00022443"/>
    </source>
</evidence>
<dbReference type="EMBL" id="KV417293">
    <property type="protein sequence ID" value="KZO94615.1"/>
    <property type="molecule type" value="Genomic_DNA"/>
</dbReference>
<dbReference type="CDD" id="cd11883">
    <property type="entry name" value="SH3_Sdc25"/>
    <property type="match status" value="1"/>
</dbReference>
<dbReference type="AlphaFoldDB" id="A0A167KG51"/>
<organism evidence="4 5">
    <name type="scientific">Calocera viscosa (strain TUFC12733)</name>
    <dbReference type="NCBI Taxonomy" id="1330018"/>
    <lineage>
        <taxon>Eukaryota</taxon>
        <taxon>Fungi</taxon>
        <taxon>Dikarya</taxon>
        <taxon>Basidiomycota</taxon>
        <taxon>Agaricomycotina</taxon>
        <taxon>Dacrymycetes</taxon>
        <taxon>Dacrymycetales</taxon>
        <taxon>Dacrymycetaceae</taxon>
        <taxon>Calocera</taxon>
    </lineage>
</organism>